<name>A0ABY0PU34_9BRAD</name>
<protein>
    <submittedName>
        <fullName evidence="1">Uncharacterized protein</fullName>
    </submittedName>
</protein>
<proteinExistence type="predicted"/>
<dbReference type="EMBL" id="LT629693">
    <property type="protein sequence ID" value="SDI89594.1"/>
    <property type="molecule type" value="Genomic_DNA"/>
</dbReference>
<dbReference type="Proteomes" id="UP000198803">
    <property type="component" value="Chromosome I"/>
</dbReference>
<sequence length="72" mass="7670">MKDFANASFSPDTVAILQSAMEAAVATLPDPVSSSNVQSIAQSILRSAKDGERDPVALQRLALLELQIMPRS</sequence>
<organism evidence="1 2">
    <name type="scientific">Bradyrhizobium ottawaense</name>
    <dbReference type="NCBI Taxonomy" id="931866"/>
    <lineage>
        <taxon>Bacteria</taxon>
        <taxon>Pseudomonadati</taxon>
        <taxon>Pseudomonadota</taxon>
        <taxon>Alphaproteobacteria</taxon>
        <taxon>Hyphomicrobiales</taxon>
        <taxon>Nitrobacteraceae</taxon>
        <taxon>Bradyrhizobium</taxon>
    </lineage>
</organism>
<evidence type="ECO:0000313" key="2">
    <source>
        <dbReference type="Proteomes" id="UP000198803"/>
    </source>
</evidence>
<gene>
    <name evidence="1" type="ORF">SAMN05444163_4012</name>
</gene>
<accession>A0ABY0PU34</accession>
<reference evidence="1 2" key="1">
    <citation type="submission" date="2016-10" db="EMBL/GenBank/DDBJ databases">
        <authorList>
            <person name="Varghese N."/>
            <person name="Submissions S."/>
        </authorList>
    </citation>
    <scope>NUCLEOTIDE SEQUENCE [LARGE SCALE GENOMIC DNA]</scope>
    <source>
        <strain evidence="1 2">GAS524</strain>
    </source>
</reference>
<evidence type="ECO:0000313" key="1">
    <source>
        <dbReference type="EMBL" id="SDI89594.1"/>
    </source>
</evidence>
<dbReference type="RefSeq" id="WP_074820436.1">
    <property type="nucleotide sequence ID" value="NZ_LT629693.1"/>
</dbReference>
<keyword evidence="2" id="KW-1185">Reference proteome</keyword>